<dbReference type="InterPro" id="IPR015943">
    <property type="entry name" value="WD40/YVTN_repeat-like_dom_sf"/>
</dbReference>
<sequence length="359" mass="38710">MARKVLLLLGTGKGAFILESDEARRDWTIRGPFCDAWPINHVKGDPATGRIYAGGGNPWVGLDVWTTGDLGQTWTRSAEGFDPPGDEPLDSLWSLGVGSGKLYAGMKPATLYESADGGATWIHVEGLTAHPTRPDWPAGGAGLTLHHIVTDPADADRLWVGVSSAGTFYSDDGGRSWVTRNSGVRVLDWQTGEESFPEFGNCVHGLTLGPGGQRMYQQGHNGMFTSADGGASWQVIDKGLPSTFGFPVASHPRDEGTAWFIPMNGDIKGRYMPDAKAAVWRTRDAGKSWEDLRDGLPQEHCYATVLRQALATDDLDEVGVYFGTNSGSVYVSTDEGDHWSIAARDLPMINSVETLVLEA</sequence>
<dbReference type="Gene3D" id="2.130.10.10">
    <property type="entry name" value="YVTN repeat-like/Quinoprotein amine dehydrogenase"/>
    <property type="match status" value="1"/>
</dbReference>
<dbReference type="EMBL" id="VFFF01000001">
    <property type="protein sequence ID" value="TNY34258.1"/>
    <property type="molecule type" value="Genomic_DNA"/>
</dbReference>
<reference evidence="1 2" key="1">
    <citation type="submission" date="2019-06" db="EMBL/GenBank/DDBJ databases">
        <title>Genome of new Rhodobacteraceae sp. SM1903.</title>
        <authorList>
            <person name="Ren X."/>
        </authorList>
    </citation>
    <scope>NUCLEOTIDE SEQUENCE [LARGE SCALE GENOMIC DNA]</scope>
    <source>
        <strain evidence="1 2">SM1903</strain>
    </source>
</reference>
<dbReference type="GO" id="GO:0010411">
    <property type="term" value="P:xyloglucan metabolic process"/>
    <property type="evidence" value="ECO:0007669"/>
    <property type="project" value="TreeGrafter"/>
</dbReference>
<evidence type="ECO:0000313" key="1">
    <source>
        <dbReference type="EMBL" id="TNY34258.1"/>
    </source>
</evidence>
<dbReference type="OrthoDB" id="9764804at2"/>
<proteinExistence type="predicted"/>
<dbReference type="SUPFAM" id="SSF110296">
    <property type="entry name" value="Oligoxyloglucan reducing end-specific cellobiohydrolase"/>
    <property type="match status" value="1"/>
</dbReference>
<dbReference type="InterPro" id="IPR052025">
    <property type="entry name" value="Xyloglucanase_GH74"/>
</dbReference>
<gene>
    <name evidence="1" type="ORF">FHY64_13690</name>
</gene>
<protein>
    <submittedName>
        <fullName evidence="1">Exo-alpha-sialidase</fullName>
    </submittedName>
</protein>
<evidence type="ECO:0000313" key="2">
    <source>
        <dbReference type="Proteomes" id="UP000314011"/>
    </source>
</evidence>
<dbReference type="Proteomes" id="UP000314011">
    <property type="component" value="Unassembled WGS sequence"/>
</dbReference>
<accession>A0A5C5GHK6</accession>
<dbReference type="RefSeq" id="WP_140195451.1">
    <property type="nucleotide sequence ID" value="NZ_CP065915.1"/>
</dbReference>
<keyword evidence="2" id="KW-1185">Reference proteome</keyword>
<dbReference type="PANTHER" id="PTHR43739">
    <property type="entry name" value="XYLOGLUCANASE (EUROFUNG)"/>
    <property type="match status" value="1"/>
</dbReference>
<name>A0A5C5GHK6_9RHOB</name>
<dbReference type="PANTHER" id="PTHR43739:SF5">
    <property type="entry name" value="EXO-ALPHA-SIALIDASE"/>
    <property type="match status" value="1"/>
</dbReference>
<dbReference type="CDD" id="cd15482">
    <property type="entry name" value="Sialidase_non-viral"/>
    <property type="match status" value="1"/>
</dbReference>
<organism evidence="1 2">
    <name type="scientific">Pelagovum pacificum</name>
    <dbReference type="NCBI Taxonomy" id="2588711"/>
    <lineage>
        <taxon>Bacteria</taxon>
        <taxon>Pseudomonadati</taxon>
        <taxon>Pseudomonadota</taxon>
        <taxon>Alphaproteobacteria</taxon>
        <taxon>Rhodobacterales</taxon>
        <taxon>Paracoccaceae</taxon>
        <taxon>Pelagovum</taxon>
    </lineage>
</organism>
<dbReference type="AlphaFoldDB" id="A0A5C5GHK6"/>
<comment type="caution">
    <text evidence="1">The sequence shown here is derived from an EMBL/GenBank/DDBJ whole genome shotgun (WGS) entry which is preliminary data.</text>
</comment>